<feature type="region of interest" description="Disordered" evidence="1">
    <location>
        <begin position="265"/>
        <end position="332"/>
    </location>
</feature>
<dbReference type="GO" id="GO:0006749">
    <property type="term" value="P:glutathione metabolic process"/>
    <property type="evidence" value="ECO:0007669"/>
    <property type="project" value="TreeGrafter"/>
</dbReference>
<dbReference type="EMBL" id="CDMZ01001610">
    <property type="protein sequence ID" value="CEM35134.1"/>
    <property type="molecule type" value="Genomic_DNA"/>
</dbReference>
<dbReference type="InterPro" id="IPR040079">
    <property type="entry name" value="Glutathione_S-Trfase"/>
</dbReference>
<dbReference type="VEuPathDB" id="CryptoDB:Cvel_23634"/>
<feature type="compositionally biased region" description="Polar residues" evidence="1">
    <location>
        <begin position="299"/>
        <end position="311"/>
    </location>
</feature>
<dbReference type="AlphaFoldDB" id="A0A0G4GW71"/>
<evidence type="ECO:0000256" key="1">
    <source>
        <dbReference type="SAM" id="MobiDB-lite"/>
    </source>
</evidence>
<dbReference type="GO" id="GO:0004364">
    <property type="term" value="F:glutathione transferase activity"/>
    <property type="evidence" value="ECO:0007669"/>
    <property type="project" value="TreeGrafter"/>
</dbReference>
<dbReference type="PANTHER" id="PTHR43969">
    <property type="entry name" value="GLUTATHIONE S TRANSFERASE D10, ISOFORM A-RELATED"/>
    <property type="match status" value="1"/>
</dbReference>
<dbReference type="Gene3D" id="1.20.1050.10">
    <property type="match status" value="1"/>
</dbReference>
<name>A0A0G4GW71_9ALVE</name>
<dbReference type="Gene3D" id="3.40.30.10">
    <property type="entry name" value="Glutaredoxin"/>
    <property type="match status" value="1"/>
</dbReference>
<dbReference type="PANTHER" id="PTHR43969:SF9">
    <property type="entry name" value="GLUTATHIONE S TRANSFERASE D10, ISOFORM A-RELATED"/>
    <property type="match status" value="1"/>
</dbReference>
<dbReference type="Pfam" id="PF02798">
    <property type="entry name" value="GST_N"/>
    <property type="match status" value="1"/>
</dbReference>
<sequence length="332" mass="35507">MPSSPVIVHGGHASIHTTQVLTLCAYAGIPCELKHCDVLEGHQFKPEFLAMNPMHCVPTVEDGETKLWESGAIMRYLAHKWELTELYPEDPRRRAIVELGLEHKSLGFYTRLSSILLYPVIGFAHKIKSEAEYEGARRLLDEALVGLLHVIRMNGPGAWCVGGDKLCLADLAWSPTLWLFKLTSEWAYGEAFKSCWDREGVAEYMNRTMEALANAGAAESITRTLELWDSLCRAKAQHDQQGAGTAGGSSKESLSGCQSLKGLVKGDAPASSSSSSSSSSSVSPSTAPPLSSVGMGEQRGQSGCHPSSSNGPAVKSASGAQAQPQPRPPGGT</sequence>
<dbReference type="InterPro" id="IPR036282">
    <property type="entry name" value="Glutathione-S-Trfase_C_sf"/>
</dbReference>
<organism evidence="3">
    <name type="scientific">Chromera velia CCMP2878</name>
    <dbReference type="NCBI Taxonomy" id="1169474"/>
    <lineage>
        <taxon>Eukaryota</taxon>
        <taxon>Sar</taxon>
        <taxon>Alveolata</taxon>
        <taxon>Colpodellida</taxon>
        <taxon>Chromeraceae</taxon>
        <taxon>Chromera</taxon>
    </lineage>
</organism>
<dbReference type="SFLD" id="SFLDS00019">
    <property type="entry name" value="Glutathione_Transferase_(cytos"/>
    <property type="match status" value="1"/>
</dbReference>
<gene>
    <name evidence="3" type="ORF">Cvel_23634</name>
</gene>
<dbReference type="InterPro" id="IPR036249">
    <property type="entry name" value="Thioredoxin-like_sf"/>
</dbReference>
<evidence type="ECO:0000259" key="2">
    <source>
        <dbReference type="PROSITE" id="PS50404"/>
    </source>
</evidence>
<dbReference type="SFLD" id="SFLDG00358">
    <property type="entry name" value="Main_(cytGST)"/>
    <property type="match status" value="1"/>
</dbReference>
<dbReference type="SUPFAM" id="SSF52833">
    <property type="entry name" value="Thioredoxin-like"/>
    <property type="match status" value="1"/>
</dbReference>
<feature type="compositionally biased region" description="Low complexity" evidence="1">
    <location>
        <begin position="268"/>
        <end position="292"/>
    </location>
</feature>
<dbReference type="InterPro" id="IPR004045">
    <property type="entry name" value="Glutathione_S-Trfase_N"/>
</dbReference>
<dbReference type="SUPFAM" id="SSF47616">
    <property type="entry name" value="GST C-terminal domain-like"/>
    <property type="match status" value="1"/>
</dbReference>
<reference evidence="3" key="1">
    <citation type="submission" date="2014-11" db="EMBL/GenBank/DDBJ databases">
        <authorList>
            <person name="Otto D Thomas"/>
            <person name="Naeem Raeece"/>
        </authorList>
    </citation>
    <scope>NUCLEOTIDE SEQUENCE</scope>
</reference>
<protein>
    <recommendedName>
        <fullName evidence="2">GST N-terminal domain-containing protein</fullName>
    </recommendedName>
</protein>
<feature type="domain" description="GST N-terminal" evidence="2">
    <location>
        <begin position="4"/>
        <end position="85"/>
    </location>
</feature>
<evidence type="ECO:0000313" key="3">
    <source>
        <dbReference type="EMBL" id="CEM35134.1"/>
    </source>
</evidence>
<accession>A0A0G4GW71</accession>
<dbReference type="PROSITE" id="PS50404">
    <property type="entry name" value="GST_NTER"/>
    <property type="match status" value="1"/>
</dbReference>
<proteinExistence type="predicted"/>